<feature type="domain" description="HTH lacI-type" evidence="5">
    <location>
        <begin position="10"/>
        <end position="65"/>
    </location>
</feature>
<comment type="caution">
    <text evidence="6">The sequence shown here is derived from an EMBL/GenBank/DDBJ whole genome shotgun (WGS) entry which is preliminary data.</text>
</comment>
<dbReference type="PROSITE" id="PS00356">
    <property type="entry name" value="HTH_LACI_1"/>
    <property type="match status" value="1"/>
</dbReference>
<dbReference type="OrthoDB" id="37081at2"/>
<dbReference type="SUPFAM" id="SSF53822">
    <property type="entry name" value="Periplasmic binding protein-like I"/>
    <property type="match status" value="1"/>
</dbReference>
<dbReference type="GO" id="GO:0003700">
    <property type="term" value="F:DNA-binding transcription factor activity"/>
    <property type="evidence" value="ECO:0007669"/>
    <property type="project" value="TreeGrafter"/>
</dbReference>
<sequence>MERTHAGAPVTLKDVAKASGVSVSTVSRILDDRTPASRSETAQRVRRIAEELGYRRNVFASSLRRGATATIGVLVPRLTDTVMALMFQAIEGAASRRGYFAVVATCGDDPVDERRATETLLDRNVDGVILATARLDDELPASLRARDIPHVLALRTDRISPSSLGDDETGGYLATRHLIDLGHRDIAMVTGPWFTSSARDRRAGAERALREAGLAVDDSRMVSVGYGIDDGIEAGTRLLDRADRPTAVFAANDNLAVGVLTAASGRGLRIGTDLSIVGYNDIPLVSRLPVPLSSVRTPFEQIASTALELLLSPREGGSDIRMALPTLIPRASTAPPAG</sequence>
<keyword evidence="4" id="KW-0804">Transcription</keyword>
<dbReference type="PANTHER" id="PTHR30146:SF148">
    <property type="entry name" value="HTH-TYPE TRANSCRIPTIONAL REPRESSOR PURR-RELATED"/>
    <property type="match status" value="1"/>
</dbReference>
<keyword evidence="2" id="KW-0805">Transcription regulation</keyword>
<dbReference type="InterPro" id="IPR028082">
    <property type="entry name" value="Peripla_BP_I"/>
</dbReference>
<reference evidence="6 7" key="1">
    <citation type="submission" date="2019-02" db="EMBL/GenBank/DDBJ databases">
        <title>Genomic Encyclopedia of Type Strains, Phase IV (KMG-IV): sequencing the most valuable type-strain genomes for metagenomic binning, comparative biology and taxonomic classification.</title>
        <authorList>
            <person name="Goeker M."/>
        </authorList>
    </citation>
    <scope>NUCLEOTIDE SEQUENCE [LARGE SCALE GENOMIC DNA]</scope>
    <source>
        <strain evidence="6 7">DSM 43045</strain>
    </source>
</reference>
<dbReference type="PANTHER" id="PTHR30146">
    <property type="entry name" value="LACI-RELATED TRANSCRIPTIONAL REPRESSOR"/>
    <property type="match status" value="1"/>
</dbReference>
<dbReference type="RefSeq" id="WP_130351616.1">
    <property type="nucleotide sequence ID" value="NZ_SGWY01000001.1"/>
</dbReference>
<protein>
    <submittedName>
        <fullName evidence="6">LacI family transcriptional regulator</fullName>
    </submittedName>
</protein>
<dbReference type="InterPro" id="IPR046335">
    <property type="entry name" value="LacI/GalR-like_sensor"/>
</dbReference>
<dbReference type="PRINTS" id="PR00036">
    <property type="entry name" value="HTHLACI"/>
</dbReference>
<dbReference type="CDD" id="cd01392">
    <property type="entry name" value="HTH_LacI"/>
    <property type="match status" value="1"/>
</dbReference>
<name>A0A4Q7MNC4_9MICO</name>
<dbReference type="SMART" id="SM00354">
    <property type="entry name" value="HTH_LACI"/>
    <property type="match status" value="1"/>
</dbReference>
<dbReference type="Pfam" id="PF13377">
    <property type="entry name" value="Peripla_BP_3"/>
    <property type="match status" value="1"/>
</dbReference>
<keyword evidence="3" id="KW-0238">DNA-binding</keyword>
<gene>
    <name evidence="6" type="ORF">EV187_0710</name>
</gene>
<dbReference type="Gene3D" id="1.10.260.40">
    <property type="entry name" value="lambda repressor-like DNA-binding domains"/>
    <property type="match status" value="1"/>
</dbReference>
<evidence type="ECO:0000259" key="5">
    <source>
        <dbReference type="PROSITE" id="PS50932"/>
    </source>
</evidence>
<dbReference type="InterPro" id="IPR010982">
    <property type="entry name" value="Lambda_DNA-bd_dom_sf"/>
</dbReference>
<evidence type="ECO:0000313" key="7">
    <source>
        <dbReference type="Proteomes" id="UP000293289"/>
    </source>
</evidence>
<proteinExistence type="predicted"/>
<dbReference type="AlphaFoldDB" id="A0A4Q7MNC4"/>
<evidence type="ECO:0000313" key="6">
    <source>
        <dbReference type="EMBL" id="RZS68282.1"/>
    </source>
</evidence>
<dbReference type="Gene3D" id="3.40.50.2300">
    <property type="match status" value="2"/>
</dbReference>
<dbReference type="EMBL" id="SGWY01000001">
    <property type="protein sequence ID" value="RZS68282.1"/>
    <property type="molecule type" value="Genomic_DNA"/>
</dbReference>
<evidence type="ECO:0000256" key="1">
    <source>
        <dbReference type="ARBA" id="ARBA00022491"/>
    </source>
</evidence>
<dbReference type="Proteomes" id="UP000293289">
    <property type="component" value="Unassembled WGS sequence"/>
</dbReference>
<dbReference type="InterPro" id="IPR000843">
    <property type="entry name" value="HTH_LacI"/>
</dbReference>
<dbReference type="CDD" id="cd06285">
    <property type="entry name" value="PBP1_LacI-like"/>
    <property type="match status" value="1"/>
</dbReference>
<dbReference type="PROSITE" id="PS50932">
    <property type="entry name" value="HTH_LACI_2"/>
    <property type="match status" value="1"/>
</dbReference>
<dbReference type="GO" id="GO:0000976">
    <property type="term" value="F:transcription cis-regulatory region binding"/>
    <property type="evidence" value="ECO:0007669"/>
    <property type="project" value="TreeGrafter"/>
</dbReference>
<evidence type="ECO:0000256" key="4">
    <source>
        <dbReference type="ARBA" id="ARBA00023163"/>
    </source>
</evidence>
<keyword evidence="7" id="KW-1185">Reference proteome</keyword>
<dbReference type="SUPFAM" id="SSF47413">
    <property type="entry name" value="lambda repressor-like DNA-binding domains"/>
    <property type="match status" value="1"/>
</dbReference>
<accession>A0A4Q7MNC4</accession>
<dbReference type="Pfam" id="PF00356">
    <property type="entry name" value="LacI"/>
    <property type="match status" value="1"/>
</dbReference>
<organism evidence="6 7">
    <name type="scientific">Agromyces ramosus</name>
    <dbReference type="NCBI Taxonomy" id="33879"/>
    <lineage>
        <taxon>Bacteria</taxon>
        <taxon>Bacillati</taxon>
        <taxon>Actinomycetota</taxon>
        <taxon>Actinomycetes</taxon>
        <taxon>Micrococcales</taxon>
        <taxon>Microbacteriaceae</taxon>
        <taxon>Agromyces</taxon>
    </lineage>
</organism>
<evidence type="ECO:0000256" key="3">
    <source>
        <dbReference type="ARBA" id="ARBA00023125"/>
    </source>
</evidence>
<keyword evidence="1" id="KW-0678">Repressor</keyword>
<evidence type="ECO:0000256" key="2">
    <source>
        <dbReference type="ARBA" id="ARBA00023015"/>
    </source>
</evidence>